<dbReference type="PROSITE" id="PS50993">
    <property type="entry name" value="NIDOGEN_G2"/>
    <property type="match status" value="1"/>
</dbReference>
<feature type="domain" description="Ig-like" evidence="20">
    <location>
        <begin position="874"/>
        <end position="957"/>
    </location>
</feature>
<dbReference type="Pfam" id="PF00090">
    <property type="entry name" value="TSP_1"/>
    <property type="match status" value="2"/>
</dbReference>
<dbReference type="InterPro" id="IPR003598">
    <property type="entry name" value="Ig_sub2"/>
</dbReference>
<dbReference type="InterPro" id="IPR009017">
    <property type="entry name" value="GFP"/>
</dbReference>
<feature type="domain" description="Ig-like" evidence="20">
    <location>
        <begin position="2645"/>
        <end position="2742"/>
    </location>
</feature>
<dbReference type="FunFam" id="2.10.25.10:FF:000119">
    <property type="entry name" value="vitamin K-dependent protein S"/>
    <property type="match status" value="1"/>
</dbReference>
<dbReference type="SUPFAM" id="SSF82895">
    <property type="entry name" value="TSP-1 type 1 repeat"/>
    <property type="match status" value="2"/>
</dbReference>
<evidence type="ECO:0000256" key="14">
    <source>
        <dbReference type="ARBA" id="ARBA00023170"/>
    </source>
</evidence>
<keyword evidence="4" id="KW-0272">Extracellular matrix</keyword>
<dbReference type="GO" id="GO:0016020">
    <property type="term" value="C:membrane"/>
    <property type="evidence" value="ECO:0007669"/>
    <property type="project" value="UniProtKB-SubCell"/>
</dbReference>
<keyword evidence="5 17" id="KW-0245">EGF-like domain</keyword>
<dbReference type="InterPro" id="IPR013098">
    <property type="entry name" value="Ig_I-set"/>
</dbReference>
<feature type="chain" id="PRO_5043495067" description="Hemicentin-1" evidence="18">
    <location>
        <begin position="22"/>
        <end position="4443"/>
    </location>
</feature>
<feature type="domain" description="Ig-like" evidence="20">
    <location>
        <begin position="1526"/>
        <end position="1615"/>
    </location>
</feature>
<dbReference type="InterPro" id="IPR026823">
    <property type="entry name" value="cEGF"/>
</dbReference>
<feature type="domain" description="Ig-like" evidence="20">
    <location>
        <begin position="663"/>
        <end position="746"/>
    </location>
</feature>
<feature type="domain" description="Ig-like" evidence="20">
    <location>
        <begin position="2540"/>
        <end position="2632"/>
    </location>
</feature>
<feature type="domain" description="EGF-like" evidence="19">
    <location>
        <begin position="4119"/>
        <end position="4156"/>
    </location>
</feature>
<keyword evidence="3" id="KW-0964">Secreted</keyword>
<dbReference type="Gene3D" id="2.60.40.10">
    <property type="entry name" value="Immunoglobulins"/>
    <property type="match status" value="34"/>
</dbReference>
<feature type="domain" description="Ig-like" evidence="20">
    <location>
        <begin position="3214"/>
        <end position="3302"/>
    </location>
</feature>
<feature type="domain" description="Ig-like" evidence="20">
    <location>
        <begin position="2351"/>
        <end position="2439"/>
    </location>
</feature>
<dbReference type="InterPro" id="IPR006605">
    <property type="entry name" value="G2_nidogen/fibulin_G2F"/>
</dbReference>
<evidence type="ECO:0000256" key="11">
    <source>
        <dbReference type="ARBA" id="ARBA00022989"/>
    </source>
</evidence>
<feature type="domain" description="EGF-like" evidence="19">
    <location>
        <begin position="4199"/>
        <end position="4234"/>
    </location>
</feature>
<dbReference type="SMART" id="SM00179">
    <property type="entry name" value="EGF_CA"/>
    <property type="match status" value="7"/>
</dbReference>
<dbReference type="FunFam" id="2.60.40.10:FF:000107">
    <property type="entry name" value="Myosin, light chain kinase a"/>
    <property type="match status" value="1"/>
</dbReference>
<feature type="domain" description="Ig-like" evidence="20">
    <location>
        <begin position="2842"/>
        <end position="2929"/>
    </location>
</feature>
<dbReference type="InterPro" id="IPR056861">
    <property type="entry name" value="HMCN1-like_VWA"/>
</dbReference>
<keyword evidence="14" id="KW-0675">Receptor</keyword>
<feature type="domain" description="Ig-like" evidence="20">
    <location>
        <begin position="2071"/>
        <end position="2158"/>
    </location>
</feature>
<dbReference type="SUPFAM" id="SSF53300">
    <property type="entry name" value="vWA-like"/>
    <property type="match status" value="1"/>
</dbReference>
<keyword evidence="6" id="KW-0254">Endocytosis</keyword>
<dbReference type="InterPro" id="IPR018097">
    <property type="entry name" value="EGF_Ca-bd_CS"/>
</dbReference>
<dbReference type="FunFam" id="3.40.50.410:FF:000032">
    <property type="entry name" value="Hemicentin 1"/>
    <property type="match status" value="1"/>
</dbReference>
<dbReference type="Pfam" id="PF12662">
    <property type="entry name" value="cEGF"/>
    <property type="match status" value="1"/>
</dbReference>
<feature type="domain" description="Ig-like" evidence="20">
    <location>
        <begin position="965"/>
        <end position="1060"/>
    </location>
</feature>
<feature type="domain" description="Ig-like" evidence="20">
    <location>
        <begin position="783"/>
        <end position="869"/>
    </location>
</feature>
<dbReference type="Gene3D" id="2.40.155.10">
    <property type="entry name" value="Green fluorescent protein"/>
    <property type="match status" value="1"/>
</dbReference>
<dbReference type="EMBL" id="DYDO01000007">
    <property type="protein sequence ID" value="DBA21577.1"/>
    <property type="molecule type" value="Genomic_DNA"/>
</dbReference>
<dbReference type="GO" id="GO:0003007">
    <property type="term" value="P:heart morphogenesis"/>
    <property type="evidence" value="ECO:0007669"/>
    <property type="project" value="UniProtKB-ARBA"/>
</dbReference>
<dbReference type="Pfam" id="PF07645">
    <property type="entry name" value="EGF_CA"/>
    <property type="match status" value="5"/>
</dbReference>
<dbReference type="PROSITE" id="PS50026">
    <property type="entry name" value="EGF_3"/>
    <property type="match status" value="4"/>
</dbReference>
<feature type="domain" description="Ig-like" evidence="20">
    <location>
        <begin position="3492"/>
        <end position="3576"/>
    </location>
</feature>
<dbReference type="InterPro" id="IPR007110">
    <property type="entry name" value="Ig-like_dom"/>
</dbReference>
<dbReference type="Pfam" id="PF13927">
    <property type="entry name" value="Ig_3"/>
    <property type="match status" value="10"/>
</dbReference>
<feature type="domain" description="Ig-like" evidence="20">
    <location>
        <begin position="3027"/>
        <end position="3103"/>
    </location>
</feature>
<feature type="domain" description="Ig-like" evidence="20">
    <location>
        <begin position="2444"/>
        <end position="2537"/>
    </location>
</feature>
<dbReference type="SMART" id="SM00408">
    <property type="entry name" value="IGc2"/>
    <property type="match status" value="34"/>
</dbReference>
<feature type="disulfide bond" evidence="17">
    <location>
        <begin position="4246"/>
        <end position="4256"/>
    </location>
</feature>
<dbReference type="Pfam" id="PF07474">
    <property type="entry name" value="G2F"/>
    <property type="match status" value="1"/>
</dbReference>
<dbReference type="Pfam" id="PF07679">
    <property type="entry name" value="I-set"/>
    <property type="match status" value="24"/>
</dbReference>
<dbReference type="Proteomes" id="UP001181693">
    <property type="component" value="Unassembled WGS sequence"/>
</dbReference>
<dbReference type="InterPro" id="IPR036465">
    <property type="entry name" value="vWFA_dom_sf"/>
</dbReference>
<dbReference type="InterPro" id="IPR009030">
    <property type="entry name" value="Growth_fac_rcpt_cys_sf"/>
</dbReference>
<dbReference type="FunFam" id="2.10.25.10:FF:000385">
    <property type="entry name" value="Hemicentin 1"/>
    <property type="match status" value="1"/>
</dbReference>
<dbReference type="GO" id="GO:0007399">
    <property type="term" value="P:nervous system development"/>
    <property type="evidence" value="ECO:0007669"/>
    <property type="project" value="UniProtKB-ARBA"/>
</dbReference>
<keyword evidence="11" id="KW-1133">Transmembrane helix</keyword>
<feature type="domain" description="Ig-like" evidence="20">
    <location>
        <begin position="3401"/>
        <end position="3489"/>
    </location>
</feature>
<dbReference type="InterPro" id="IPR000884">
    <property type="entry name" value="TSP1_rpt"/>
</dbReference>
<dbReference type="InterPro" id="IPR001881">
    <property type="entry name" value="EGF-like_Ca-bd_dom"/>
</dbReference>
<feature type="domain" description="Nidogen G2 beta-barrel" evidence="21">
    <location>
        <begin position="3799"/>
        <end position="4021"/>
    </location>
</feature>
<feature type="domain" description="Ig-like" evidence="20">
    <location>
        <begin position="3120"/>
        <end position="3210"/>
    </location>
</feature>
<keyword evidence="8 18" id="KW-0732">Signal</keyword>
<feature type="domain" description="Ig-like" evidence="20">
    <location>
        <begin position="1713"/>
        <end position="1792"/>
    </location>
</feature>
<dbReference type="InterPro" id="IPR036383">
    <property type="entry name" value="TSP1_rpt_sf"/>
</dbReference>
<feature type="domain" description="Ig-like" evidence="20">
    <location>
        <begin position="1433"/>
        <end position="1521"/>
    </location>
</feature>
<dbReference type="FunFam" id="2.60.40.10:FF:000285">
    <property type="entry name" value="Hemicentin 1"/>
    <property type="match status" value="2"/>
</dbReference>
<evidence type="ECO:0000256" key="17">
    <source>
        <dbReference type="PROSITE-ProRule" id="PRU00076"/>
    </source>
</evidence>
<keyword evidence="10" id="KW-0106">Calcium</keyword>
<dbReference type="SMART" id="SM00406">
    <property type="entry name" value="IGv"/>
    <property type="match status" value="14"/>
</dbReference>
<dbReference type="Pfam" id="PF23560">
    <property type="entry name" value="GBD_Hemicentin"/>
    <property type="match status" value="1"/>
</dbReference>
<gene>
    <name evidence="22" type="ORF">GDO54_018188</name>
</gene>
<evidence type="ECO:0000256" key="12">
    <source>
        <dbReference type="ARBA" id="ARBA00023136"/>
    </source>
</evidence>
<dbReference type="PROSITE" id="PS01186">
    <property type="entry name" value="EGF_2"/>
    <property type="match status" value="3"/>
</dbReference>
<dbReference type="CDD" id="cd11304">
    <property type="entry name" value="Cadherin_repeat"/>
    <property type="match status" value="1"/>
</dbReference>
<evidence type="ECO:0000256" key="10">
    <source>
        <dbReference type="ARBA" id="ARBA00022837"/>
    </source>
</evidence>
<feature type="domain" description="Ig-like" evidence="20">
    <location>
        <begin position="484"/>
        <end position="568"/>
    </location>
</feature>
<feature type="disulfide bond" evidence="17">
    <location>
        <begin position="4123"/>
        <end position="4133"/>
    </location>
</feature>
<dbReference type="Gene3D" id="3.40.50.410">
    <property type="entry name" value="von Willebrand factor, type A domain"/>
    <property type="match status" value="1"/>
</dbReference>
<feature type="domain" description="Ig-like" evidence="20">
    <location>
        <begin position="3309"/>
        <end position="3390"/>
    </location>
</feature>
<dbReference type="PROSITE" id="PS01187">
    <property type="entry name" value="EGF_CA"/>
    <property type="match status" value="2"/>
</dbReference>
<keyword evidence="7" id="KW-0812">Transmembrane</keyword>
<dbReference type="InterPro" id="IPR056475">
    <property type="entry name" value="GBD_Hemicentin/VWA7"/>
</dbReference>
<dbReference type="SMART" id="SM00409">
    <property type="entry name" value="IG"/>
    <property type="match status" value="34"/>
</dbReference>
<evidence type="ECO:0000256" key="3">
    <source>
        <dbReference type="ARBA" id="ARBA00022525"/>
    </source>
</evidence>
<dbReference type="Gene3D" id="2.10.25.10">
    <property type="entry name" value="Laminin"/>
    <property type="match status" value="7"/>
</dbReference>
<evidence type="ECO:0000259" key="20">
    <source>
        <dbReference type="PROSITE" id="PS50835"/>
    </source>
</evidence>
<feature type="domain" description="Ig-like" evidence="20">
    <location>
        <begin position="1888"/>
        <end position="1975"/>
    </location>
</feature>
<dbReference type="SUPFAM" id="SSF57184">
    <property type="entry name" value="Growth factor receptor domain"/>
    <property type="match status" value="3"/>
</dbReference>
<dbReference type="InterPro" id="IPR000152">
    <property type="entry name" value="EGF-type_Asp/Asn_hydroxyl_site"/>
</dbReference>
<evidence type="ECO:0000256" key="18">
    <source>
        <dbReference type="SAM" id="SignalP"/>
    </source>
</evidence>
<dbReference type="PANTHER" id="PTHR10075:SF100">
    <property type="entry name" value="FASCICLIN-2"/>
    <property type="match status" value="1"/>
</dbReference>
<feature type="domain" description="Ig-like" evidence="20">
    <location>
        <begin position="1246"/>
        <end position="1334"/>
    </location>
</feature>
<comment type="caution">
    <text evidence="22">The sequence shown here is derived from an EMBL/GenBank/DDBJ whole genome shotgun (WGS) entry which is preliminary data.</text>
</comment>
<feature type="domain" description="EGF-like" evidence="19">
    <location>
        <begin position="4242"/>
        <end position="4281"/>
    </location>
</feature>
<feature type="domain" description="Ig-like" evidence="20">
    <location>
        <begin position="3585"/>
        <end position="3671"/>
    </location>
</feature>
<feature type="disulfide bond" evidence="17">
    <location>
        <begin position="4038"/>
        <end position="4048"/>
    </location>
</feature>
<evidence type="ECO:0000313" key="22">
    <source>
        <dbReference type="EMBL" id="DBA21577.1"/>
    </source>
</evidence>
<dbReference type="CDD" id="cd00096">
    <property type="entry name" value="Ig"/>
    <property type="match status" value="11"/>
</dbReference>
<evidence type="ECO:0000256" key="13">
    <source>
        <dbReference type="ARBA" id="ARBA00023157"/>
    </source>
</evidence>
<dbReference type="PANTHER" id="PTHR10075">
    <property type="entry name" value="BASIGIN RELATED"/>
    <property type="match status" value="1"/>
</dbReference>
<comment type="subcellular location">
    <subcellularLocation>
        <location evidence="1">Membrane</location>
        <topology evidence="1">Single-pass type I membrane protein</topology>
    </subcellularLocation>
    <subcellularLocation>
        <location evidence="2">Secreted</location>
        <location evidence="2">Extracellular space</location>
        <location evidence="2">Extracellular matrix</location>
    </subcellularLocation>
</comment>
<keyword evidence="12" id="KW-0472">Membrane</keyword>
<dbReference type="FunFam" id="2.60.40.10:FF:000032">
    <property type="entry name" value="palladin isoform X1"/>
    <property type="match status" value="5"/>
</dbReference>
<dbReference type="InterPro" id="IPR049883">
    <property type="entry name" value="NOTCH1_EGF-like"/>
</dbReference>
<dbReference type="FunFam" id="2.60.40.10:FF:000130">
    <property type="entry name" value="Hemicentin 1"/>
    <property type="match status" value="20"/>
</dbReference>
<dbReference type="InterPro" id="IPR003599">
    <property type="entry name" value="Ig_sub"/>
</dbReference>
<name>A0AAV3AF23_PYXAD</name>
<feature type="domain" description="Ig-like" evidence="20">
    <location>
        <begin position="1980"/>
        <end position="2066"/>
    </location>
</feature>
<reference evidence="22" key="1">
    <citation type="thesis" date="2020" institute="ProQuest LLC" country="789 East Eisenhower Parkway, Ann Arbor, MI, USA">
        <title>Comparative Genomics and Chromosome Evolution.</title>
        <authorList>
            <person name="Mudd A.B."/>
        </authorList>
    </citation>
    <scope>NUCLEOTIDE SEQUENCE</scope>
    <source>
        <strain evidence="22">1538</strain>
        <tissue evidence="22">Blood</tissue>
    </source>
</reference>
<evidence type="ECO:0008006" key="24">
    <source>
        <dbReference type="Google" id="ProtNLM"/>
    </source>
</evidence>
<proteinExistence type="predicted"/>
<dbReference type="PROSITE" id="PS50835">
    <property type="entry name" value="IG_LIKE"/>
    <property type="match status" value="34"/>
</dbReference>
<protein>
    <recommendedName>
        <fullName evidence="24">Hemicentin-1</fullName>
    </recommendedName>
</protein>
<feature type="domain" description="Ig-like" evidence="20">
    <location>
        <begin position="2257"/>
        <end position="2346"/>
    </location>
</feature>
<dbReference type="PROSITE" id="PS00010">
    <property type="entry name" value="ASX_HYDROXYL"/>
    <property type="match status" value="4"/>
</dbReference>
<keyword evidence="23" id="KW-1185">Reference proteome</keyword>
<dbReference type="InterPro" id="IPR013783">
    <property type="entry name" value="Ig-like_fold"/>
</dbReference>
<evidence type="ECO:0000256" key="1">
    <source>
        <dbReference type="ARBA" id="ARBA00004479"/>
    </source>
</evidence>
<feature type="domain" description="Ig-like" evidence="20">
    <location>
        <begin position="1154"/>
        <end position="1241"/>
    </location>
</feature>
<dbReference type="FunFam" id="2.20.100.10:FF:000007">
    <property type="entry name" value="Thrombospondin 1"/>
    <property type="match status" value="2"/>
</dbReference>
<dbReference type="SUPFAM" id="SSF48726">
    <property type="entry name" value="Immunoglobulin"/>
    <property type="match status" value="34"/>
</dbReference>
<feature type="domain" description="Ig-like" evidence="20">
    <location>
        <begin position="2746"/>
        <end position="2835"/>
    </location>
</feature>
<feature type="domain" description="Ig-like" evidence="20">
    <location>
        <begin position="1620"/>
        <end position="1706"/>
    </location>
</feature>
<keyword evidence="13 17" id="KW-1015">Disulfide bond</keyword>
<sequence length="4443" mass="481464">MAPGNLSLLLLPLLLAQVGCSDPQDIAAPSLAFVFDVTGSMYDDLRQVIEGANRILERTLTRRTKPISSYVLVPFHDPEIGPLTITTDPEKFKNELEELYVQGGGDCPEMSVGAIKMALEVSHPGSFIYVFTDARAKDFRKKQEVLQLLQVKQSQVVFVLTGDCGDRSHPGYRVYEEIAATSSGQIFHLDKQQVNEVLKWVEEAIQASKVHLLSTDHESGGERQWQIPFDPSLKEVTISLSGPEPLIHVTDPAGKVLSVGQGLEELLSIPNSALVLGLKPTVPGIWVIKIGSAGRHTVRITGVSTLDFRAAFSTTAITDPIRVIERPIQGIPISALINCTGLSPPGLVTNLDLLRVSGDSHFSLPAHRLPFKSSKQLWTVPLFQAPHGSFFLKVNGTDQNGHQFQRLSNVAYTSIKPGVPTVSMPPNIQGFHQRPLMVKCSVQSDIPYRVRFSKNGERLGDELFFTRTVTVEFLQYLSLFADPPPTISLHHNVTVSLGEVAILSCHVLGDVRYNLTWQHGGRALEEGRLVILSNSSLQIHNVQPEDAGRYQCTASNSHGITTANVWLSVQQPPRIQIESSSNQLSHGGEVRIQCDVSGYPEPQISWKHGDTFLNNDSKHTIIDGNILLIRDANQEDSGKYSCVASNGLGKDEQSVTLIYTERPKITAIKPLLQVPVGEDAVLECRTEGLPDPLVIWYKGDKEVTGLISGSHGGTLTLKEVAVEDAGEYTCVASNEAGTASDVIQVEVGISKPEDTGVYICEARNPFGWVQAEILLSVTGLVAPQVAEAPSEINVLEGNPVSLPCTVTAGNPLPVQRWIKDSKPLQFIWRHSIDGAGRLHIEPALREDAGNYVCELSNAAGSTNQTIYLNVHVAPSIVPGPTEYTTRDGKPVTLHCNAKGHPQPSVIWAKGEEMLTIDGNHYQLNKDGSLLITLPSDADSGFYTCTAANQVGTANKVSHLLVHTKPRINVNGSHDSSTPIPVVAALGAEITLPCDVHGVPAPTVSWRKDSFPLPIVSTRHHLLPSLSLKLSELRVMDSGYYTCLASNLAGNTSLTYSLEVQVPPRVHPGPKVLKTLLGRSVVLPCVAHGDPTPGLSWYKDGVALRVGDQDSLQGPDGSISVMEVQLSDSGNYRCVAVSSAGEDSLEFRLEVLEPPNFKDNSDVLLEKTAYEPVTLACPVQGTPTPLIRWIRNGIVLTGNLPRMTQLANGSLLIESPLPNHTGDYICLATNEAGSARRKTKLVVYAPPKILENGQALNISLMANQPLSLGCEVNGVPFPVVTWSKNNKVLTEAPGISFQSAGQSLRFHRIRKDDSGSYTCRAVNRAGEAHRTYNVLVYVPPTIYGSGSVQDLTAREGTVVELQCRVSGLPKPQVEWTKDGQPLSPGDPTIQLIEEGQVLQLNSTKLSHQGRYQCLAFNHAGQQAKEFNLKILTPPTVWSSNETTTVASLLHGSVELRCEAKGSPSPSITWFKDKRPIVSSSRASYRDSGKSLQLSRVQLSDAGTYTCRATNNAGTVEKTYLLEVYVSPDIEGAGGNPLTIKAVVGHPLDLECSATGHPPPVLSWLKDGLLVSEKDGLQIKDGGRTLHIAAVAESTKGVFTCVAISLAGETTLKYSVEVLVPPKVQIGDGTEQMTVIVNDPLDLSCHVTGHPTPRVWWLRNGHPVHDQDGLEVIDGGRTLTIGLIQSGHAGRYTCKAEGDAGSAEATINVLVQELPVVSIAGGSSVSAKLREPLLLECDVSGSPPPSVSWWKDGFQLSTNQPTLQIDAISIDDEGVYTCVAANSAGEGRQDVVLNVLVPPNIEPNDVNHTVVENLPASLECLASGSPLPVVSWYRDGQLLSAMPGITFQNHGRILQIERVSTSDSGEYVCVASNTAGSSELHYSLEVHVPPKIVSMMELATSLVNEQVWLECNATGVPEPILMWLKDKIPVSTASAGLRILEQGRILSLSAVHVLDSGIYTCVAVNSAGEDSHDTELQVYVPPSILGEEFNSSVTVNQPVILECQSDAYPPPVITWLKDGRPLRKRAGIRVTENGRYLEIEQAQLRDAGRYTCEASNDAGRSEKHYNVVIWVPPSFPASPEPPLPVIEGQPMSFSCECQGSPPPLLTWMKNGSPLEGEDVALVSAGGRLLQISKVQVSDEANYTCVCANEAGSTQRDYWLEVYALPVINTNGQTTTPMVVTQDSSVTLECGVNGKPAPSVTWLKDGFPLGSGTNLILKNKGQQLIIPRALPSHSGRYVCVAVNAAGQTDIKFDLLVQVPPEITSSQAETRNVSVALHGSFTLLCESTGIPPPTITWYRNGNLLVSQGNIHIQSGGRVLRVVHADIEDGGVYACLVTNPAGDARKDFDVDILLPPTIEDDDNDKDYRVAEGKPIILRCRATGRPAPHITWLRDSNPVQSGDGIQISNDGTELHIQAASVFSAGHYTCLATNSVAERSKYFVLTVLVSPTISGTLDDDSSEDVIVIVNNPLSLICEALGFPIPTVSWLKNGEPLTESPNVRTIPEGHGLQILNARQEDAGQYTCIVTNEIGEAIRNYEVKVFVPPQITKEDSGNIGVTEVKTRVNSSLTLQCESWAVPKPSLHWYKDGQLLESSGSVQIVGDGHVLQIQPIKVSDSGRYTCVATNVAGEDEREFFVNVQVPPIFHRTGSPSAALELAYREDEDEEVTEHREVVASNPISLYCDTNAIPPPTLTWYKDGKPITPSDGILVLLEGRVLQIPMSRVEHAGKYTCEASNEAGEDRLHYDLVVLTPPVILGEIDGLIQEVSVIYNQTAELLCEATGSPTPTVTWLRNGLTLSTGDQYEILDEGKRLQIHSVQVSDIDSYVCVAENPAGFTERLFTLMVHVPPRILGAKSENVSTVLHTSISIVCDVQSHPTPEITWYKDGQVLHPGRGYLIMPGGQVLQIARVQLSNQGIYMCRAQNPAGEDEKQIHLTVYAAPSIREPPNGIKETVLRVGGTLTLLCESEALPQPDVTWYKNGQLLPHGGSVSILNSGQRLEIQNVQESDNGVYTCKMSNVAGEAELTYTVVIQVPASIIHPQNETIQLTVGNSIVLSCEAEGYPPPKITWLKDGEPLEHVEDWGVIIRGSRLQIGRVQPSHSGHYSCIVQNQLSETHKDFLLLIQVAPRIIGSEIPSEQNIQVKQDVILECKTEGTPSPQILWLKDGRPLDLVSAPNIQLSPDGSTVHFTSVQPSDSGRYTCVARNVAGEDTKVYVLNVLAPPVFESGTNVSETLSSVPGSQVTLECHASGSLPMQLTWLKDGSQISTSRFLRISSGGRILRISHVQASDAGIYTCVASSPAGSAEKSFTLLVETLPVENSESTEEVTAIKGSSVTFTCEAHGSPLPSLSWEKDGEPLNLQSNLLPNGLGTRLYLDSVHAGDSGLYSCIAHNAARRVSKHFRLIVLEPPQIEGPAIATDISVAVDELLELVCNAAGIPLPQITWEKDGQPLSRSDIVIRNGTILRIERMKAEDAGIYVCLASSPAGRDSRATWVRLKVPPSVIGSAEPRSVSVSIGGQMVLECRVEGDPAPTIQWYKGETQLQMDRRVQVLSKGRYMQIHSLQASDSGEYTCLATNIVGQTRLTFIVEIQIAPSIMPGPSVVSTPVNQSAVLPCRAEGLPKPTIIWRKDGIQLSVEMSRLEFLNDGSLRIPQVILQDSGYYLCTVTNSAGMARRGVDLRVFVNGGFSDWQEWGPCTRTCGQGVQERIRLCNNPPPANGGRPCMGRDVDVRSCNLSPCSVDGGWTGWSSWSQCSATCGEGSRQRTRSCFSPPPQNGGRACVGKGTETELCQLTQCRGMSSMICKKGAVATRVRASLIGIINDQDFGLSSLSANMTENSRSGTTTITSTIENIPPSIGPLMRVLVSMIAPLYWSGAFPHDGTANGFTLTKGVFRKESQVEFATGEQLRITHIARGLDADGTLWFDIVINGFVPDTVASSDVIVQDFSETYVQTGGGQINAWSSPTFSNGATYLTLRCNHTVEYNPTLGHQPKPAQRVHIGAIRSSYIPELEELHFQLTASLQAGQNGGACPLGFMQSADSYCADVDECEIRRPCSHTCLNVLGSYTCSCPAGYGLAMDNRNCRDLDECKMGTHQCPSGQECINMPGTFRCLLRCGPGFRPNAEGTACEDVDECAQSSPCQQRCLNTIGSYRCACDPGFELKGTRCIDINECLRGVCQPQQQCKNTLGSYQCVDNCPAGTTRSESGGCNDIDECRDGSHMCRYNQLCENTVGGYRCTCPRGYRTQGVGRPCLDIDECQQRNPCQHECRNTEGSFQCLCPAGYRLLPNNRNCQDIDECAEQRISCGPNQMCFNTRGSFQCLDTPCPASYMRGPSPGTCYRRCLTDCSSGGPYTLQYKLLTLPYGIPPNHDVIRLSAFSEGGLLQNRTSFTALEQDSGSPFAIRDEGGHGIIYTLRSLDTSGVYRMKVQAVTHTEQQGVRYQSVFIIYISVSPYPY</sequence>
<keyword evidence="9" id="KW-0677">Repeat</keyword>
<evidence type="ECO:0000256" key="9">
    <source>
        <dbReference type="ARBA" id="ARBA00022737"/>
    </source>
</evidence>
<dbReference type="SMART" id="SM00682">
    <property type="entry name" value="G2F"/>
    <property type="match status" value="1"/>
</dbReference>
<dbReference type="GO" id="GO:0006897">
    <property type="term" value="P:endocytosis"/>
    <property type="evidence" value="ECO:0007669"/>
    <property type="project" value="UniProtKB-KW"/>
</dbReference>
<feature type="domain" description="Ig-like" evidence="20">
    <location>
        <begin position="1063"/>
        <end position="1149"/>
    </location>
</feature>
<evidence type="ECO:0000256" key="16">
    <source>
        <dbReference type="ARBA" id="ARBA00023319"/>
    </source>
</evidence>
<dbReference type="InterPro" id="IPR000742">
    <property type="entry name" value="EGF"/>
</dbReference>
<organism evidence="22 23">
    <name type="scientific">Pyxicephalus adspersus</name>
    <name type="common">African bullfrog</name>
    <dbReference type="NCBI Taxonomy" id="30357"/>
    <lineage>
        <taxon>Eukaryota</taxon>
        <taxon>Metazoa</taxon>
        <taxon>Chordata</taxon>
        <taxon>Craniata</taxon>
        <taxon>Vertebrata</taxon>
        <taxon>Euteleostomi</taxon>
        <taxon>Amphibia</taxon>
        <taxon>Batrachia</taxon>
        <taxon>Anura</taxon>
        <taxon>Neobatrachia</taxon>
        <taxon>Ranoidea</taxon>
        <taxon>Pyxicephalidae</taxon>
        <taxon>Pyxicephalinae</taxon>
        <taxon>Pyxicephalus</taxon>
    </lineage>
</organism>
<feature type="domain" description="Ig-like" evidence="20">
    <location>
        <begin position="2934"/>
        <end position="3019"/>
    </location>
</feature>
<dbReference type="PROSITE" id="PS50092">
    <property type="entry name" value="TSP1"/>
    <property type="match status" value="2"/>
</dbReference>
<keyword evidence="16" id="KW-0393">Immunoglobulin domain</keyword>
<dbReference type="SMART" id="SM00209">
    <property type="entry name" value="TSP1"/>
    <property type="match status" value="2"/>
</dbReference>
<dbReference type="GO" id="GO:0055013">
    <property type="term" value="P:cardiac muscle cell development"/>
    <property type="evidence" value="ECO:0007669"/>
    <property type="project" value="UniProtKB-ARBA"/>
</dbReference>
<dbReference type="GO" id="GO:0005509">
    <property type="term" value="F:calcium ion binding"/>
    <property type="evidence" value="ECO:0007669"/>
    <property type="project" value="InterPro"/>
</dbReference>
<evidence type="ECO:0000259" key="21">
    <source>
        <dbReference type="PROSITE" id="PS50993"/>
    </source>
</evidence>
<dbReference type="Pfam" id="PF25106">
    <property type="entry name" value="VWA_4"/>
    <property type="match status" value="1"/>
</dbReference>
<evidence type="ECO:0000313" key="23">
    <source>
        <dbReference type="Proteomes" id="UP001181693"/>
    </source>
</evidence>
<dbReference type="FunFam" id="2.10.25.10:FF:000210">
    <property type="entry name" value="Hemicentin 1"/>
    <property type="match status" value="1"/>
</dbReference>
<evidence type="ECO:0000256" key="5">
    <source>
        <dbReference type="ARBA" id="ARBA00022536"/>
    </source>
</evidence>
<feature type="domain" description="Ig-like" evidence="20">
    <location>
        <begin position="573"/>
        <end position="656"/>
    </location>
</feature>
<evidence type="ECO:0000256" key="15">
    <source>
        <dbReference type="ARBA" id="ARBA00023180"/>
    </source>
</evidence>
<evidence type="ECO:0000256" key="8">
    <source>
        <dbReference type="ARBA" id="ARBA00022729"/>
    </source>
</evidence>
<dbReference type="InterPro" id="IPR036179">
    <property type="entry name" value="Ig-like_dom_sf"/>
</dbReference>
<feature type="signal peptide" evidence="18">
    <location>
        <begin position="1"/>
        <end position="21"/>
    </location>
</feature>
<dbReference type="SUPFAM" id="SSF54511">
    <property type="entry name" value="GFP-like"/>
    <property type="match status" value="1"/>
</dbReference>
<accession>A0AAV3AF23</accession>
<feature type="domain" description="Ig-like" evidence="20">
    <location>
        <begin position="1339"/>
        <end position="1428"/>
    </location>
</feature>
<feature type="domain" description="Ig-like" evidence="20">
    <location>
        <begin position="1797"/>
        <end position="1883"/>
    </location>
</feature>
<dbReference type="CDD" id="cd00198">
    <property type="entry name" value="vWFA"/>
    <property type="match status" value="1"/>
</dbReference>
<dbReference type="InterPro" id="IPR013106">
    <property type="entry name" value="Ig_V-set"/>
</dbReference>
<feature type="domain" description="Ig-like" evidence="20">
    <location>
        <begin position="2163"/>
        <end position="2248"/>
    </location>
</feature>
<evidence type="ECO:0000259" key="19">
    <source>
        <dbReference type="PROSITE" id="PS50026"/>
    </source>
</evidence>
<comment type="caution">
    <text evidence="17">Lacks conserved residue(s) required for the propagation of feature annotation.</text>
</comment>
<dbReference type="FunFam" id="2.10.25.10:FF:000352">
    <property type="entry name" value="Hemicentin 1"/>
    <property type="match status" value="1"/>
</dbReference>
<keyword evidence="15" id="KW-0325">Glycoprotein</keyword>
<dbReference type="Gene3D" id="2.20.100.10">
    <property type="entry name" value="Thrombospondin type-1 (TSP1) repeat"/>
    <property type="match status" value="2"/>
</dbReference>
<evidence type="ECO:0000256" key="6">
    <source>
        <dbReference type="ARBA" id="ARBA00022583"/>
    </source>
</evidence>
<feature type="domain" description="EGF-like" evidence="19">
    <location>
        <begin position="4034"/>
        <end position="4073"/>
    </location>
</feature>
<dbReference type="FunFam" id="2.10.25.10:FF:000009">
    <property type="entry name" value="Low-density lipoprotein receptor isoform 1"/>
    <property type="match status" value="1"/>
</dbReference>
<dbReference type="FunFam" id="2.60.40.10:FF:000503">
    <property type="entry name" value="Hemicentin 1"/>
    <property type="match status" value="1"/>
</dbReference>
<evidence type="ECO:0000256" key="7">
    <source>
        <dbReference type="ARBA" id="ARBA00022692"/>
    </source>
</evidence>
<dbReference type="CDD" id="cd00054">
    <property type="entry name" value="EGF_CA"/>
    <property type="match status" value="7"/>
</dbReference>
<evidence type="ECO:0000256" key="4">
    <source>
        <dbReference type="ARBA" id="ARBA00022530"/>
    </source>
</evidence>
<evidence type="ECO:0000256" key="2">
    <source>
        <dbReference type="ARBA" id="ARBA00004498"/>
    </source>
</evidence>
<dbReference type="SMART" id="SM00181">
    <property type="entry name" value="EGF"/>
    <property type="match status" value="7"/>
</dbReference>
<dbReference type="FunFam" id="2.60.40.10:FF:000186">
    <property type="entry name" value="Hemicentin 1"/>
    <property type="match status" value="1"/>
</dbReference>